<organism evidence="1 2">
    <name type="scientific">Candidatus Nitrosocosmicus franklandianus</name>
    <dbReference type="NCBI Taxonomy" id="1798806"/>
    <lineage>
        <taxon>Archaea</taxon>
        <taxon>Nitrososphaerota</taxon>
        <taxon>Nitrososphaeria</taxon>
        <taxon>Nitrososphaerales</taxon>
        <taxon>Nitrososphaeraceae</taxon>
        <taxon>Candidatus Nitrosocosmicus</taxon>
    </lineage>
</organism>
<protein>
    <submittedName>
        <fullName evidence="1">Uncharacterized protein</fullName>
    </submittedName>
</protein>
<dbReference type="Proteomes" id="UP000294299">
    <property type="component" value="Chromosome NFRAN"/>
</dbReference>
<reference evidence="1 2" key="1">
    <citation type="submission" date="2019-02" db="EMBL/GenBank/DDBJ databases">
        <authorList>
            <person name="Lehtovirta-Morley E L."/>
        </authorList>
    </citation>
    <scope>NUCLEOTIDE SEQUENCE [LARGE SCALE GENOMIC DNA]</scope>
    <source>
        <strain evidence="1">NFRAN1</strain>
    </source>
</reference>
<evidence type="ECO:0000313" key="2">
    <source>
        <dbReference type="Proteomes" id="UP000294299"/>
    </source>
</evidence>
<dbReference type="KEGG" id="nfn:NFRAN_2002"/>
<keyword evidence="2" id="KW-1185">Reference proteome</keyword>
<gene>
    <name evidence="1" type="ORF">NFRAN_2002</name>
</gene>
<proteinExistence type="predicted"/>
<accession>A0A484IC13</accession>
<sequence>MENQTLIKLLITNHSTHFPFYLKDVIQYSYYEYKYRLEGRGKKGGKRK</sequence>
<dbReference type="AlphaFoldDB" id="A0A484IC13"/>
<dbReference type="EMBL" id="LR216287">
    <property type="protein sequence ID" value="VFJ14324.1"/>
    <property type="molecule type" value="Genomic_DNA"/>
</dbReference>
<evidence type="ECO:0000313" key="1">
    <source>
        <dbReference type="EMBL" id="VFJ14324.1"/>
    </source>
</evidence>
<name>A0A484IC13_9ARCH</name>